<comment type="caution">
    <text evidence="4">The sequence shown here is derived from an EMBL/GenBank/DDBJ whole genome shotgun (WGS) entry which is preliminary data.</text>
</comment>
<dbReference type="PIRSF" id="PIRSF005303">
    <property type="entry name" value="Thiam_monoph_kin"/>
    <property type="match status" value="1"/>
</dbReference>
<dbReference type="Gene3D" id="3.90.650.10">
    <property type="entry name" value="PurM-like C-terminal domain"/>
    <property type="match status" value="1"/>
</dbReference>
<gene>
    <name evidence="1" type="primary">thiL</name>
    <name evidence="4" type="ORF">EV378_1322</name>
</gene>
<dbReference type="EMBL" id="SMFZ01000001">
    <property type="protein sequence ID" value="TCK25513.1"/>
    <property type="molecule type" value="Genomic_DNA"/>
</dbReference>
<feature type="binding site" evidence="1">
    <location>
        <begin position="139"/>
        <end position="140"/>
    </location>
    <ligand>
        <name>ATP</name>
        <dbReference type="ChEBI" id="CHEBI:30616"/>
    </ligand>
</feature>
<feature type="binding site" evidence="1">
    <location>
        <position position="47"/>
    </location>
    <ligand>
        <name>Mg(2+)</name>
        <dbReference type="ChEBI" id="CHEBI:18420"/>
        <label>4</label>
    </ligand>
</feature>
<dbReference type="GO" id="GO:0009228">
    <property type="term" value="P:thiamine biosynthetic process"/>
    <property type="evidence" value="ECO:0007669"/>
    <property type="project" value="UniProtKB-KW"/>
</dbReference>
<dbReference type="Gene3D" id="3.30.1330.10">
    <property type="entry name" value="PurM-like, N-terminal domain"/>
    <property type="match status" value="1"/>
</dbReference>
<accession>A0A4R1HVR4</accession>
<comment type="pathway">
    <text evidence="1">Cofactor biosynthesis; thiamine diphosphate biosynthesis; thiamine diphosphate from thiamine phosphate: step 1/1.</text>
</comment>
<feature type="binding site" evidence="1">
    <location>
        <position position="324"/>
    </location>
    <ligand>
        <name>substrate</name>
    </ligand>
</feature>
<dbReference type="AlphaFoldDB" id="A0A4R1HVR4"/>
<dbReference type="Proteomes" id="UP000295560">
    <property type="component" value="Unassembled WGS sequence"/>
</dbReference>
<dbReference type="EC" id="2.7.4.16" evidence="1"/>
<feature type="binding site" evidence="1">
    <location>
        <position position="140"/>
    </location>
    <ligand>
        <name>Mg(2+)</name>
        <dbReference type="ChEBI" id="CHEBI:18420"/>
        <label>1</label>
    </ligand>
</feature>
<comment type="miscellaneous">
    <text evidence="1">Reaction mechanism of ThiL seems to utilize a direct, inline transfer of the gamma-phosphate of ATP to TMP rather than a phosphorylated enzyme intermediate.</text>
</comment>
<feature type="domain" description="PurM-like N-terminal" evidence="2">
    <location>
        <begin position="45"/>
        <end position="156"/>
    </location>
</feature>
<feature type="binding site" evidence="1">
    <location>
        <position position="230"/>
    </location>
    <ligand>
        <name>Mg(2+)</name>
        <dbReference type="ChEBI" id="CHEBI:18420"/>
        <label>5</label>
    </ligand>
</feature>
<dbReference type="InterPro" id="IPR036921">
    <property type="entry name" value="PurM-like_N_sf"/>
</dbReference>
<keyword evidence="5" id="KW-1185">Reference proteome</keyword>
<name>A0A4R1HVR4_PSEEN</name>
<keyword evidence="1" id="KW-0460">Magnesium</keyword>
<dbReference type="InterPro" id="IPR036676">
    <property type="entry name" value="PurM-like_C_sf"/>
</dbReference>
<dbReference type="UniPathway" id="UPA00060">
    <property type="reaction ID" value="UER00142"/>
</dbReference>
<comment type="caution">
    <text evidence="1">Lacks conserved residue(s) required for the propagation of feature annotation.</text>
</comment>
<feature type="binding site" evidence="1">
    <location>
        <position position="92"/>
    </location>
    <ligand>
        <name>Mg(2+)</name>
        <dbReference type="ChEBI" id="CHEBI:18420"/>
        <label>3</label>
    </ligand>
</feature>
<dbReference type="CDD" id="cd02194">
    <property type="entry name" value="ThiL"/>
    <property type="match status" value="1"/>
</dbReference>
<dbReference type="GO" id="GO:0009229">
    <property type="term" value="P:thiamine diphosphate biosynthetic process"/>
    <property type="evidence" value="ECO:0007669"/>
    <property type="project" value="UniProtKB-UniRule"/>
</dbReference>
<keyword evidence="1" id="KW-0784">Thiamine biosynthesis</keyword>
<evidence type="ECO:0000259" key="3">
    <source>
        <dbReference type="Pfam" id="PF02769"/>
    </source>
</evidence>
<keyword evidence="1" id="KW-0808">Transferase</keyword>
<dbReference type="SUPFAM" id="SSF55326">
    <property type="entry name" value="PurM N-terminal domain-like"/>
    <property type="match status" value="1"/>
</dbReference>
<feature type="binding site" evidence="1">
    <location>
        <position position="280"/>
    </location>
    <ligand>
        <name>substrate</name>
    </ligand>
</feature>
<feature type="binding site" evidence="1">
    <location>
        <position position="227"/>
    </location>
    <ligand>
        <name>Mg(2+)</name>
        <dbReference type="ChEBI" id="CHEBI:18420"/>
        <label>3</label>
    </ligand>
</feature>
<reference evidence="4 5" key="1">
    <citation type="submission" date="2019-03" db="EMBL/GenBank/DDBJ databases">
        <title>Sequencing the genomes of 1000 actinobacteria strains.</title>
        <authorList>
            <person name="Klenk H.-P."/>
        </authorList>
    </citation>
    <scope>NUCLEOTIDE SEQUENCE [LARGE SCALE GENOMIC DNA]</scope>
    <source>
        <strain evidence="4 5">DSM 44969</strain>
    </source>
</reference>
<organism evidence="4 5">
    <name type="scientific">Pseudonocardia endophytica</name>
    <dbReference type="NCBI Taxonomy" id="401976"/>
    <lineage>
        <taxon>Bacteria</taxon>
        <taxon>Bacillati</taxon>
        <taxon>Actinomycetota</taxon>
        <taxon>Actinomycetes</taxon>
        <taxon>Pseudonocardiales</taxon>
        <taxon>Pseudonocardiaceae</taxon>
        <taxon>Pseudonocardia</taxon>
    </lineage>
</organism>
<feature type="binding site" evidence="1">
    <location>
        <position position="92"/>
    </location>
    <ligand>
        <name>Mg(2+)</name>
        <dbReference type="ChEBI" id="CHEBI:18420"/>
        <label>4</label>
    </ligand>
</feature>
<dbReference type="NCBIfam" id="TIGR01379">
    <property type="entry name" value="thiL"/>
    <property type="match status" value="1"/>
</dbReference>
<evidence type="ECO:0000313" key="5">
    <source>
        <dbReference type="Proteomes" id="UP000295560"/>
    </source>
</evidence>
<feature type="binding site" evidence="1">
    <location>
        <position position="63"/>
    </location>
    <ligand>
        <name>Mg(2+)</name>
        <dbReference type="ChEBI" id="CHEBI:18420"/>
        <label>2</label>
    </ligand>
</feature>
<evidence type="ECO:0000256" key="1">
    <source>
        <dbReference type="HAMAP-Rule" id="MF_02128"/>
    </source>
</evidence>
<keyword evidence="1 4" id="KW-0418">Kinase</keyword>
<keyword evidence="1" id="KW-0479">Metal-binding</keyword>
<comment type="similarity">
    <text evidence="1">Belongs to the thiamine-monophosphate kinase family.</text>
</comment>
<comment type="function">
    <text evidence="1">Catalyzes the ATP-dependent phosphorylation of thiamine-monophosphate (TMP) to form thiamine-pyrophosphate (TPP), the active form of vitamin B1.</text>
</comment>
<dbReference type="GO" id="GO:0005524">
    <property type="term" value="F:ATP binding"/>
    <property type="evidence" value="ECO:0007669"/>
    <property type="project" value="UniProtKB-UniRule"/>
</dbReference>
<feature type="binding site" evidence="1">
    <location>
        <position position="165"/>
    </location>
    <ligand>
        <name>ATP</name>
        <dbReference type="ChEBI" id="CHEBI:30616"/>
    </ligand>
</feature>
<dbReference type="InterPro" id="IPR010918">
    <property type="entry name" value="PurM-like_C_dom"/>
</dbReference>
<feature type="domain" description="PurM-like C-terminal" evidence="3">
    <location>
        <begin position="169"/>
        <end position="257"/>
    </location>
</feature>
<sequence>MPTSPITPPGGTEADVSLSEVGEFGLITRVTSGRRQPPTTLLGPGDDAAVVAAGDGRVVATTDVLVQGVHFRLDWSSPEQIGRKAAAVNLSDVVAMGAVPTALLVGLACPASTPAAVAAGIADGLWAEADVAGAGVVGGDLSSASTMVVAVTALGSLEGREPVTRGGARPGDVVAVAGRLGWAAAGLAVLGRGFRSPAVLVDAQRTPQPPYAAGPAAARAGATSMIDVSDGLLADLGHVASASGVRIELDRAAFAVPYRLGEIASALGADPLDWILTGGEDHALAATFAPDTALPEGFTPVGQVSDGDPAVLVDGAAHEGEPGWRHFPPA</sequence>
<feature type="binding site" evidence="1">
    <location>
        <position position="61"/>
    </location>
    <ligand>
        <name>Mg(2+)</name>
        <dbReference type="ChEBI" id="CHEBI:18420"/>
        <label>4</label>
    </ligand>
</feature>
<dbReference type="SUPFAM" id="SSF56042">
    <property type="entry name" value="PurM C-terminal domain-like"/>
    <property type="match status" value="1"/>
</dbReference>
<evidence type="ECO:0000313" key="4">
    <source>
        <dbReference type="EMBL" id="TCK25513.1"/>
    </source>
</evidence>
<dbReference type="HAMAP" id="MF_02128">
    <property type="entry name" value="TMP_kinase"/>
    <property type="match status" value="1"/>
</dbReference>
<dbReference type="InterPro" id="IPR006283">
    <property type="entry name" value="ThiL-like"/>
</dbReference>
<feature type="binding site" evidence="1">
    <location>
        <position position="70"/>
    </location>
    <ligand>
        <name>substrate</name>
    </ligand>
</feature>
<dbReference type="GO" id="GO:0000287">
    <property type="term" value="F:magnesium ion binding"/>
    <property type="evidence" value="ECO:0007669"/>
    <property type="project" value="UniProtKB-UniRule"/>
</dbReference>
<dbReference type="GO" id="GO:0009030">
    <property type="term" value="F:thiamine-phosphate kinase activity"/>
    <property type="evidence" value="ECO:0007669"/>
    <property type="project" value="UniProtKB-UniRule"/>
</dbReference>
<feature type="binding site" evidence="1">
    <location>
        <position position="47"/>
    </location>
    <ligand>
        <name>Mg(2+)</name>
        <dbReference type="ChEBI" id="CHEBI:18420"/>
        <label>3</label>
    </ligand>
</feature>
<feature type="binding site" evidence="1">
    <location>
        <position position="63"/>
    </location>
    <ligand>
        <name>Mg(2+)</name>
        <dbReference type="ChEBI" id="CHEBI:18420"/>
        <label>1</label>
    </ligand>
</feature>
<feature type="binding site" evidence="1">
    <location>
        <position position="229"/>
    </location>
    <ligand>
        <name>ATP</name>
        <dbReference type="ChEBI" id="CHEBI:30616"/>
    </ligand>
</feature>
<evidence type="ECO:0000259" key="2">
    <source>
        <dbReference type="Pfam" id="PF00586"/>
    </source>
</evidence>
<keyword evidence="1" id="KW-0067">ATP-binding</keyword>
<protein>
    <recommendedName>
        <fullName evidence="1">Thiamine-monophosphate kinase</fullName>
        <shortName evidence="1">TMP kinase</shortName>
        <shortName evidence="1">Thiamine-phosphate kinase</shortName>
        <ecNumber evidence="1">2.7.4.16</ecNumber>
    </recommendedName>
</protein>
<dbReference type="PANTHER" id="PTHR30270">
    <property type="entry name" value="THIAMINE-MONOPHOSPHATE KINASE"/>
    <property type="match status" value="1"/>
</dbReference>
<feature type="binding site" evidence="1">
    <location>
        <position position="92"/>
    </location>
    <ligand>
        <name>Mg(2+)</name>
        <dbReference type="ChEBI" id="CHEBI:18420"/>
        <label>2</label>
    </ligand>
</feature>
<keyword evidence="1" id="KW-0547">Nucleotide-binding</keyword>
<dbReference type="NCBIfam" id="NF004351">
    <property type="entry name" value="PRK05731.1-4"/>
    <property type="match status" value="1"/>
</dbReference>
<dbReference type="Pfam" id="PF02769">
    <property type="entry name" value="AIRS_C"/>
    <property type="match status" value="1"/>
</dbReference>
<dbReference type="InterPro" id="IPR016188">
    <property type="entry name" value="PurM-like_N"/>
</dbReference>
<comment type="catalytic activity">
    <reaction evidence="1">
        <text>thiamine phosphate + ATP = thiamine diphosphate + ADP</text>
        <dbReference type="Rhea" id="RHEA:15913"/>
        <dbReference type="ChEBI" id="CHEBI:30616"/>
        <dbReference type="ChEBI" id="CHEBI:37575"/>
        <dbReference type="ChEBI" id="CHEBI:58937"/>
        <dbReference type="ChEBI" id="CHEBI:456216"/>
        <dbReference type="EC" id="2.7.4.16"/>
    </reaction>
</comment>
<feature type="binding site" evidence="1">
    <location>
        <position position="62"/>
    </location>
    <ligand>
        <name>Mg(2+)</name>
        <dbReference type="ChEBI" id="CHEBI:18420"/>
        <label>1</label>
    </ligand>
</feature>
<dbReference type="RefSeq" id="WP_243653316.1">
    <property type="nucleotide sequence ID" value="NZ_SMFZ01000001.1"/>
</dbReference>
<proteinExistence type="inferred from homology"/>
<dbReference type="PANTHER" id="PTHR30270:SF0">
    <property type="entry name" value="THIAMINE-MONOPHOSPHATE KINASE"/>
    <property type="match status" value="1"/>
</dbReference>
<dbReference type="Pfam" id="PF00586">
    <property type="entry name" value="AIRS"/>
    <property type="match status" value="1"/>
</dbReference>